<evidence type="ECO:0000256" key="7">
    <source>
        <dbReference type="ARBA" id="ARBA00023180"/>
    </source>
</evidence>
<keyword evidence="3 8" id="KW-0808">Transferase</keyword>
<dbReference type="InterPro" id="IPR005331">
    <property type="entry name" value="Sulfotransferase"/>
</dbReference>
<organism evidence="9 10">
    <name type="scientific">Paralvinella palmiformis</name>
    <dbReference type="NCBI Taxonomy" id="53620"/>
    <lineage>
        <taxon>Eukaryota</taxon>
        <taxon>Metazoa</taxon>
        <taxon>Spiralia</taxon>
        <taxon>Lophotrochozoa</taxon>
        <taxon>Annelida</taxon>
        <taxon>Polychaeta</taxon>
        <taxon>Sedentaria</taxon>
        <taxon>Canalipalpata</taxon>
        <taxon>Terebellida</taxon>
        <taxon>Terebelliformia</taxon>
        <taxon>Alvinellidae</taxon>
        <taxon>Paralvinella</taxon>
    </lineage>
</organism>
<comment type="function">
    <text evidence="8">6-O-sulfation enzyme which catalyzes the transfer of sulfate from 3'-phosphoadenosine 5'-phosphosulfate (PAPS) to position 6 of the N-sulfoglucosamine residue (GlcNS) of heparan sulfate.</text>
</comment>
<name>A0AAD9IW69_9ANNE</name>
<comment type="caution">
    <text evidence="9">The sequence shown here is derived from an EMBL/GenBank/DDBJ whole genome shotgun (WGS) entry which is preliminary data.</text>
</comment>
<evidence type="ECO:0000256" key="8">
    <source>
        <dbReference type="RuleBase" id="RU364122"/>
    </source>
</evidence>
<dbReference type="InterPro" id="IPR010635">
    <property type="entry name" value="Heparan_SO4-6-sulfoTrfase"/>
</dbReference>
<dbReference type="InterPro" id="IPR027417">
    <property type="entry name" value="P-loop_NTPase"/>
</dbReference>
<dbReference type="Gene3D" id="3.40.50.300">
    <property type="entry name" value="P-loop containing nucleotide triphosphate hydrolases"/>
    <property type="match status" value="1"/>
</dbReference>
<proteinExistence type="inferred from homology"/>
<dbReference type="EC" id="2.8.2.-" evidence="8"/>
<keyword evidence="10" id="KW-1185">Reference proteome</keyword>
<evidence type="ECO:0000256" key="6">
    <source>
        <dbReference type="ARBA" id="ARBA00023136"/>
    </source>
</evidence>
<dbReference type="GO" id="GO:0017095">
    <property type="term" value="F:heparan sulfate 6-sulfotransferase activity"/>
    <property type="evidence" value="ECO:0007669"/>
    <property type="project" value="TreeGrafter"/>
</dbReference>
<keyword evidence="6 8" id="KW-0472">Membrane</keyword>
<evidence type="ECO:0000313" key="9">
    <source>
        <dbReference type="EMBL" id="KAK2141741.1"/>
    </source>
</evidence>
<keyword evidence="7" id="KW-0325">Glycoprotein</keyword>
<evidence type="ECO:0000313" key="10">
    <source>
        <dbReference type="Proteomes" id="UP001208570"/>
    </source>
</evidence>
<protein>
    <recommendedName>
        <fullName evidence="8">Heparan-sulfate 6-O-sulfotransferase</fullName>
        <ecNumber evidence="8">2.8.2.-</ecNumber>
    </recommendedName>
</protein>
<reference evidence="9" key="1">
    <citation type="journal article" date="2023" name="Mol. Biol. Evol.">
        <title>Third-Generation Sequencing Reveals the Adaptive Role of the Epigenome in Three Deep-Sea Polychaetes.</title>
        <authorList>
            <person name="Perez M."/>
            <person name="Aroh O."/>
            <person name="Sun Y."/>
            <person name="Lan Y."/>
            <person name="Juniper S.K."/>
            <person name="Young C.R."/>
            <person name="Angers B."/>
            <person name="Qian P.Y."/>
        </authorList>
    </citation>
    <scope>NUCLEOTIDE SEQUENCE</scope>
    <source>
        <strain evidence="9">P08H-3</strain>
    </source>
</reference>
<dbReference type="GO" id="GO:0016020">
    <property type="term" value="C:membrane"/>
    <property type="evidence" value="ECO:0007669"/>
    <property type="project" value="UniProtKB-SubCell"/>
</dbReference>
<evidence type="ECO:0000256" key="5">
    <source>
        <dbReference type="ARBA" id="ARBA00022989"/>
    </source>
</evidence>
<dbReference type="Pfam" id="PF03567">
    <property type="entry name" value="Sulfotransfer_2"/>
    <property type="match status" value="1"/>
</dbReference>
<comment type="subcellular location">
    <subcellularLocation>
        <location evidence="1">Membrane</location>
        <topology evidence="1">Single-pass membrane protein</topology>
    </subcellularLocation>
    <subcellularLocation>
        <location evidence="8">Membrane</location>
        <topology evidence="8">Single-pass type II membrane protein</topology>
    </subcellularLocation>
</comment>
<dbReference type="Proteomes" id="UP001208570">
    <property type="component" value="Unassembled WGS sequence"/>
</dbReference>
<evidence type="ECO:0000256" key="2">
    <source>
        <dbReference type="ARBA" id="ARBA00010109"/>
    </source>
</evidence>
<evidence type="ECO:0000256" key="1">
    <source>
        <dbReference type="ARBA" id="ARBA00004167"/>
    </source>
</evidence>
<evidence type="ECO:0000256" key="4">
    <source>
        <dbReference type="ARBA" id="ARBA00022692"/>
    </source>
</evidence>
<keyword evidence="8" id="KW-0735">Signal-anchor</keyword>
<dbReference type="AlphaFoldDB" id="A0AAD9IW69"/>
<dbReference type="PANTHER" id="PTHR12812">
    <property type="entry name" value="HEPARAN SULFATE 6-O-SULFOTRANSFERASE 3"/>
    <property type="match status" value="1"/>
</dbReference>
<sequence>MTAGRICPENAHNRKWHFLELAKICAFTNIPATTATDPRANQTQSYWEVGLYCNTSRNDSVRDYMRGKLLYPNHTAQELDREYVFNMDEDRDVFVFLHIQKVGGSTFGRHLVKNMKLSKPCVCYRGKKRCDCLNVKNHMWLFSRHSSGWRCGLHADWTELTSCVDEKLDQIENTKRNRRFLYITILREPYNRYLSEYMHVKRGDNDWSGVTLDEFTTCPHNLANNRQTRMLANLSLSGCYGSSPLTRTERDCIMLNSAKDNLAKMAFFGLTEYQVETQYLFEKTFGLKFYENFFQYSHTNAKNVVVSMAQKNRILELNGLDIQLYDFAKKLFFVRLNAAQKEDATNQYLLPGNVKRQLSPIRDDSDYEMADDNYADDDSFVNHRLVKKLRSTDTRVGKQTVHRNRRWTTSK</sequence>
<comment type="similarity">
    <text evidence="2 8">Belongs to the sulfotransferase 6 family.</text>
</comment>
<dbReference type="SUPFAM" id="SSF52540">
    <property type="entry name" value="P-loop containing nucleoside triphosphate hydrolases"/>
    <property type="match status" value="1"/>
</dbReference>
<accession>A0AAD9IW69</accession>
<gene>
    <name evidence="9" type="ORF">LSH36_1049g00062</name>
</gene>
<keyword evidence="4" id="KW-0812">Transmembrane</keyword>
<evidence type="ECO:0000256" key="3">
    <source>
        <dbReference type="ARBA" id="ARBA00022679"/>
    </source>
</evidence>
<dbReference type="PANTHER" id="PTHR12812:SF0">
    <property type="entry name" value="HEPARAN-SULFATE 6-O-SULFOTRANSFERASE"/>
    <property type="match status" value="1"/>
</dbReference>
<keyword evidence="5" id="KW-1133">Transmembrane helix</keyword>
<comment type="catalytic activity">
    <reaction evidence="8">
        <text>alpha-D-glucosaminyl-[heparan sulfate](n) + 3'-phosphoadenylyl sulfate = 6-sulfo-alpha-D-glucosaminyl-[heparan sulfate](n) + adenosine 3',5'-bisphosphate + H(+)</text>
        <dbReference type="Rhea" id="RHEA:56604"/>
        <dbReference type="Rhea" id="RHEA-COMP:9830"/>
        <dbReference type="Rhea" id="RHEA-COMP:14621"/>
        <dbReference type="ChEBI" id="CHEBI:15378"/>
        <dbReference type="ChEBI" id="CHEBI:58339"/>
        <dbReference type="ChEBI" id="CHEBI:58343"/>
        <dbReference type="ChEBI" id="CHEBI:58388"/>
        <dbReference type="ChEBI" id="CHEBI:140604"/>
    </reaction>
</comment>
<dbReference type="EMBL" id="JAODUP010001049">
    <property type="protein sequence ID" value="KAK2141741.1"/>
    <property type="molecule type" value="Genomic_DNA"/>
</dbReference>